<reference evidence="3 4" key="1">
    <citation type="submission" date="2020-07" db="EMBL/GenBank/DDBJ databases">
        <title>Genomic Encyclopedia of Archaeal and Bacterial Type Strains, Phase II (KMG-II): from individual species to whole genera.</title>
        <authorList>
            <person name="Goeker M."/>
        </authorList>
    </citation>
    <scope>NUCLEOTIDE SEQUENCE [LARGE SCALE GENOMIC DNA]</scope>
    <source>
        <strain evidence="3 4">DSM 21226</strain>
    </source>
</reference>
<organism evidence="3 4">
    <name type="scientific">Sphaerotilus montanus</name>
    <dbReference type="NCBI Taxonomy" id="522889"/>
    <lineage>
        <taxon>Bacteria</taxon>
        <taxon>Pseudomonadati</taxon>
        <taxon>Pseudomonadota</taxon>
        <taxon>Betaproteobacteria</taxon>
        <taxon>Burkholderiales</taxon>
        <taxon>Sphaerotilaceae</taxon>
        <taxon>Sphaerotilus</taxon>
    </lineage>
</organism>
<protein>
    <submittedName>
        <fullName evidence="3">Outer membrane murein-binding lipoprotein Lpp</fullName>
    </submittedName>
</protein>
<evidence type="ECO:0000313" key="3">
    <source>
        <dbReference type="EMBL" id="NYG33758.1"/>
    </source>
</evidence>
<dbReference type="EMBL" id="JACCFH010000001">
    <property type="protein sequence ID" value="NYG33758.1"/>
    <property type="molecule type" value="Genomic_DNA"/>
</dbReference>
<name>A0A7Y9R1F8_9BURK</name>
<keyword evidence="4" id="KW-1185">Reference proteome</keyword>
<dbReference type="RefSeq" id="WP_179634492.1">
    <property type="nucleotide sequence ID" value="NZ_CAXYYM010000008.1"/>
</dbReference>
<gene>
    <name evidence="3" type="ORF">BDD16_002744</name>
</gene>
<evidence type="ECO:0000256" key="1">
    <source>
        <dbReference type="SAM" id="MobiDB-lite"/>
    </source>
</evidence>
<evidence type="ECO:0000313" key="4">
    <source>
        <dbReference type="Proteomes" id="UP000518288"/>
    </source>
</evidence>
<feature type="signal peptide" evidence="2">
    <location>
        <begin position="1"/>
        <end position="24"/>
    </location>
</feature>
<keyword evidence="3" id="KW-0449">Lipoprotein</keyword>
<sequence>MNTAPITRGALTLVAALTAVAALAGCSERTQELQAKKPDQAPYAGGDKTAWESQIKTRNQNQNEYVRAPARP</sequence>
<comment type="caution">
    <text evidence="3">The sequence shown here is derived from an EMBL/GenBank/DDBJ whole genome shotgun (WGS) entry which is preliminary data.</text>
</comment>
<dbReference type="Proteomes" id="UP000518288">
    <property type="component" value="Unassembled WGS sequence"/>
</dbReference>
<feature type="compositionally biased region" description="Basic and acidic residues" evidence="1">
    <location>
        <begin position="30"/>
        <end position="39"/>
    </location>
</feature>
<keyword evidence="2" id="KW-0732">Signal</keyword>
<accession>A0A7Y9R1F8</accession>
<proteinExistence type="predicted"/>
<evidence type="ECO:0000256" key="2">
    <source>
        <dbReference type="SAM" id="SignalP"/>
    </source>
</evidence>
<dbReference type="AlphaFoldDB" id="A0A7Y9R1F8"/>
<feature type="chain" id="PRO_5031308331" evidence="2">
    <location>
        <begin position="25"/>
        <end position="72"/>
    </location>
</feature>
<feature type="region of interest" description="Disordered" evidence="1">
    <location>
        <begin position="30"/>
        <end position="52"/>
    </location>
</feature>